<protein>
    <recommendedName>
        <fullName evidence="3">ShKT domain-containing protein</fullName>
    </recommendedName>
</protein>
<dbReference type="Pfam" id="PF01549">
    <property type="entry name" value="ShK"/>
    <property type="match status" value="1"/>
</dbReference>
<dbReference type="EMBL" id="JARK01001610">
    <property type="protein sequence ID" value="EYB86710.1"/>
    <property type="molecule type" value="Genomic_DNA"/>
</dbReference>
<organism evidence="4 5">
    <name type="scientific">Ancylostoma ceylanicum</name>
    <dbReference type="NCBI Taxonomy" id="53326"/>
    <lineage>
        <taxon>Eukaryota</taxon>
        <taxon>Metazoa</taxon>
        <taxon>Ecdysozoa</taxon>
        <taxon>Nematoda</taxon>
        <taxon>Chromadorea</taxon>
        <taxon>Rhabditida</taxon>
        <taxon>Rhabditina</taxon>
        <taxon>Rhabditomorpha</taxon>
        <taxon>Strongyloidea</taxon>
        <taxon>Ancylostomatidae</taxon>
        <taxon>Ancylostomatinae</taxon>
        <taxon>Ancylostoma</taxon>
    </lineage>
</organism>
<accession>A0A016S7R4</accession>
<keyword evidence="5" id="KW-1185">Reference proteome</keyword>
<dbReference type="InterPro" id="IPR003582">
    <property type="entry name" value="ShKT_dom"/>
</dbReference>
<dbReference type="SMART" id="SM00254">
    <property type="entry name" value="ShKT"/>
    <property type="match status" value="1"/>
</dbReference>
<reference evidence="5" key="1">
    <citation type="journal article" date="2015" name="Nat. Genet.">
        <title>The genome and transcriptome of the zoonotic hookworm Ancylostoma ceylanicum identify infection-specific gene families.</title>
        <authorList>
            <person name="Schwarz E.M."/>
            <person name="Hu Y."/>
            <person name="Antoshechkin I."/>
            <person name="Miller M.M."/>
            <person name="Sternberg P.W."/>
            <person name="Aroian R.V."/>
        </authorList>
    </citation>
    <scope>NUCLEOTIDE SEQUENCE</scope>
    <source>
        <strain evidence="5">HY135</strain>
    </source>
</reference>
<feature type="domain" description="ShKT" evidence="3">
    <location>
        <begin position="76"/>
        <end position="113"/>
    </location>
</feature>
<dbReference type="PROSITE" id="PS51670">
    <property type="entry name" value="SHKT"/>
    <property type="match status" value="1"/>
</dbReference>
<dbReference type="AlphaFoldDB" id="A0A016S7R4"/>
<evidence type="ECO:0000259" key="3">
    <source>
        <dbReference type="PROSITE" id="PS51670"/>
    </source>
</evidence>
<feature type="signal peptide" evidence="2">
    <location>
        <begin position="1"/>
        <end position="26"/>
    </location>
</feature>
<evidence type="ECO:0000256" key="2">
    <source>
        <dbReference type="SAM" id="SignalP"/>
    </source>
</evidence>
<dbReference type="Gene3D" id="1.10.10.1940">
    <property type="match status" value="1"/>
</dbReference>
<proteinExistence type="predicted"/>
<evidence type="ECO:0000313" key="5">
    <source>
        <dbReference type="Proteomes" id="UP000024635"/>
    </source>
</evidence>
<name>A0A016S7R4_9BILA</name>
<evidence type="ECO:0000256" key="1">
    <source>
        <dbReference type="PROSITE-ProRule" id="PRU01005"/>
    </source>
</evidence>
<keyword evidence="2" id="KW-0732">Signal</keyword>
<sequence>MQEMFLQFCYVLLILTAVAEYGLVNARDDPVSYRSSLDCVDKHCDHSCVYTSSHLHRPSRANRPKAVGPEYMHAYCKDYLPSFACQTWLHTTCKEPMFRRHAKAHCAKTCGLCYL</sequence>
<comment type="caution">
    <text evidence="1">Lacks conserved residue(s) required for the propagation of feature annotation.</text>
</comment>
<comment type="caution">
    <text evidence="4">The sequence shown here is derived from an EMBL/GenBank/DDBJ whole genome shotgun (WGS) entry which is preliminary data.</text>
</comment>
<gene>
    <name evidence="4" type="primary">Acey_s0274.g1015</name>
    <name evidence="4" type="ORF">Y032_0274g1015</name>
</gene>
<dbReference type="OrthoDB" id="10442913at2759"/>
<dbReference type="Proteomes" id="UP000024635">
    <property type="component" value="Unassembled WGS sequence"/>
</dbReference>
<feature type="chain" id="PRO_5001489082" description="ShKT domain-containing protein" evidence="2">
    <location>
        <begin position="27"/>
        <end position="115"/>
    </location>
</feature>
<evidence type="ECO:0000313" key="4">
    <source>
        <dbReference type="EMBL" id="EYB86710.1"/>
    </source>
</evidence>